<dbReference type="RefSeq" id="WP_220204883.1">
    <property type="nucleotide sequence ID" value="NZ_BNJK01000001.1"/>
</dbReference>
<dbReference type="SUPFAM" id="SSF51430">
    <property type="entry name" value="NAD(P)-linked oxidoreductase"/>
    <property type="match status" value="1"/>
</dbReference>
<dbReference type="PANTHER" id="PTHR43312">
    <property type="entry name" value="D-THREO-ALDOSE 1-DEHYDROGENASE"/>
    <property type="match status" value="1"/>
</dbReference>
<dbReference type="Proteomes" id="UP000597444">
    <property type="component" value="Unassembled WGS sequence"/>
</dbReference>
<name>A0A8J3INR0_9CHLR</name>
<dbReference type="CDD" id="cd19095">
    <property type="entry name" value="AKR_PA4992-like"/>
    <property type="match status" value="1"/>
</dbReference>
<evidence type="ECO:0000259" key="1">
    <source>
        <dbReference type="Pfam" id="PF00248"/>
    </source>
</evidence>
<evidence type="ECO:0000313" key="3">
    <source>
        <dbReference type="Proteomes" id="UP000597444"/>
    </source>
</evidence>
<keyword evidence="3" id="KW-1185">Reference proteome</keyword>
<dbReference type="PANTHER" id="PTHR43312:SF1">
    <property type="entry name" value="NADP-DEPENDENT OXIDOREDUCTASE DOMAIN-CONTAINING PROTEIN"/>
    <property type="match status" value="1"/>
</dbReference>
<feature type="domain" description="NADP-dependent oxidoreductase" evidence="1">
    <location>
        <begin position="16"/>
        <end position="252"/>
    </location>
</feature>
<evidence type="ECO:0000313" key="2">
    <source>
        <dbReference type="EMBL" id="GHO94125.1"/>
    </source>
</evidence>
<dbReference type="InterPro" id="IPR053135">
    <property type="entry name" value="AKR2_Oxidoreductase"/>
</dbReference>
<dbReference type="InterPro" id="IPR036812">
    <property type="entry name" value="NAD(P)_OxRdtase_dom_sf"/>
</dbReference>
<accession>A0A8J3INR0</accession>
<organism evidence="2 3">
    <name type="scientific">Reticulibacter mediterranei</name>
    <dbReference type="NCBI Taxonomy" id="2778369"/>
    <lineage>
        <taxon>Bacteria</taxon>
        <taxon>Bacillati</taxon>
        <taxon>Chloroflexota</taxon>
        <taxon>Ktedonobacteria</taxon>
        <taxon>Ktedonobacterales</taxon>
        <taxon>Reticulibacteraceae</taxon>
        <taxon>Reticulibacter</taxon>
    </lineage>
</organism>
<dbReference type="InterPro" id="IPR023210">
    <property type="entry name" value="NADP_OxRdtase_dom"/>
</dbReference>
<comment type="caution">
    <text evidence="2">The sequence shown here is derived from an EMBL/GenBank/DDBJ whole genome shotgun (WGS) entry which is preliminary data.</text>
</comment>
<dbReference type="Pfam" id="PF00248">
    <property type="entry name" value="Aldo_ket_red"/>
    <property type="match status" value="1"/>
</dbReference>
<reference evidence="2" key="1">
    <citation type="submission" date="2020-10" db="EMBL/GenBank/DDBJ databases">
        <title>Taxonomic study of unclassified bacteria belonging to the class Ktedonobacteria.</title>
        <authorList>
            <person name="Yabe S."/>
            <person name="Wang C.M."/>
            <person name="Zheng Y."/>
            <person name="Sakai Y."/>
            <person name="Cavaletti L."/>
            <person name="Monciardini P."/>
            <person name="Donadio S."/>
        </authorList>
    </citation>
    <scope>NUCLEOTIDE SEQUENCE</scope>
    <source>
        <strain evidence="2">ID150040</strain>
    </source>
</reference>
<dbReference type="Gene3D" id="3.20.20.100">
    <property type="entry name" value="NADP-dependent oxidoreductase domain"/>
    <property type="match status" value="1"/>
</dbReference>
<sequence length="269" mass="30033">MEHRTLGQTGLQVPVVGMGTWRTFDVQGEKALKNARRVIDNALAADVTFFDSSPMYGAAEYALSHALNRRRDEVRIATKIWSPTRGEALEQVKRALSLFGNCIDLYQIHNLLNWREHLTLLEGLRESGQVNAIGITHYSSSAFREMRQIMQSGRIGAIQIPYNPVERDVEREILPLAAELNIGVVVMRPFAEGILTHHPPAQEALEPLKPFGITTWAQALIKWILSDPRCHVTIPATTQPQRICENATAGNAPWFGPEERELVARLAAG</sequence>
<protein>
    <submittedName>
        <fullName evidence="2">Aldo/keto reductase</fullName>
    </submittedName>
</protein>
<dbReference type="AlphaFoldDB" id="A0A8J3INR0"/>
<dbReference type="EMBL" id="BNJK01000001">
    <property type="protein sequence ID" value="GHO94125.1"/>
    <property type="molecule type" value="Genomic_DNA"/>
</dbReference>
<gene>
    <name evidence="2" type="ORF">KSF_041730</name>
</gene>
<proteinExistence type="predicted"/>